<protein>
    <submittedName>
        <fullName evidence="1">Uncharacterized protein</fullName>
    </submittedName>
</protein>
<organism evidence="1 2">
    <name type="scientific">Enterobacter ludwigii</name>
    <dbReference type="NCBI Taxonomy" id="299767"/>
    <lineage>
        <taxon>Bacteria</taxon>
        <taxon>Pseudomonadati</taxon>
        <taxon>Pseudomonadota</taxon>
        <taxon>Gammaproteobacteria</taxon>
        <taxon>Enterobacterales</taxon>
        <taxon>Enterobacteriaceae</taxon>
        <taxon>Enterobacter</taxon>
        <taxon>Enterobacter cloacae complex</taxon>
    </lineage>
</organism>
<gene>
    <name evidence="1" type="ORF">EcWSU1_03156</name>
</gene>
<proteinExistence type="predicted"/>
<dbReference type="KEGG" id="eec:EcWSU1_03156"/>
<dbReference type="EMBL" id="CP002886">
    <property type="protein sequence ID" value="AEW74584.1"/>
    <property type="molecule type" value="Genomic_DNA"/>
</dbReference>
<sequence length="445" mass="49633">MGIAERLLDACFEFVAEIFNRALQWLNGAWCVGTEGFPWTQESTQLLKCLDIARLAFATFDSTQDLHAPRQTITARCTPAAGLAGKELFEVTHQRYHADLVVDGHRQRRTQTAACFTNAFEFHRQIKMGLGQEVGPCTAWLPGFEFQAITHAASVVFKNFTCGGAKRQFPDARVLHATGEAHQLGTGIFTVRDALIPLHAIGEDCRDVTQGFDVVYTGRFTPDARACRERWLGTWVRTAAFKGVNQCGLFTTDITPCPGVHEQLEVKTGAKDVFTQQARFSGFGNGATQVFSRFDVFTAQEDVTPVRFQRERGDQHAFHQQVRQLFHQQAVFIGARLHFISVTQQVTDVHGFVFWHQAPLQTGGKACAAAPFQASVFDRTDDVVRRHAAQGFTRTGIAVFALVFVEPYRLFVITQTPGQWMSFSSTNYSFHLYCSSRSGMASGVR</sequence>
<dbReference type="HOGENOM" id="CLU_615022_0_0_6"/>
<dbReference type="Proteomes" id="UP000007838">
    <property type="component" value="Chromosome"/>
</dbReference>
<accession>G8LKS4</accession>
<evidence type="ECO:0000313" key="2">
    <source>
        <dbReference type="Proteomes" id="UP000007838"/>
    </source>
</evidence>
<evidence type="ECO:0000313" key="1">
    <source>
        <dbReference type="EMBL" id="AEW74584.1"/>
    </source>
</evidence>
<name>G8LKS4_9ENTR</name>
<dbReference type="AlphaFoldDB" id="G8LKS4"/>
<reference evidence="1 2" key="1">
    <citation type="journal article" date="2011" name="Stand. Genomic Sci.">
        <title>Complete genome of the onion pathogen Enterobacter cloacae EcWSU1.</title>
        <authorList>
            <person name="Humann J.L."/>
            <person name="Wildung M."/>
            <person name="Cheng C.H."/>
            <person name="Lee T."/>
            <person name="Stewart J.E."/>
            <person name="Drew J.C."/>
            <person name="Triplett E.W."/>
            <person name="Main D."/>
            <person name="Schroeder B.K."/>
        </authorList>
    </citation>
    <scope>NUCLEOTIDE SEQUENCE [LARGE SCALE GENOMIC DNA]</scope>
    <source>
        <strain evidence="1 2">EcWSU1</strain>
    </source>
</reference>